<reference evidence="2 3" key="1">
    <citation type="submission" date="2019-05" db="EMBL/GenBank/DDBJ databases">
        <title>Marivita sp. nov. isolated from sea sediment.</title>
        <authorList>
            <person name="Kim W."/>
        </authorList>
    </citation>
    <scope>NUCLEOTIDE SEQUENCE [LARGE SCALE GENOMIC DNA]</scope>
    <source>
        <strain evidence="2 3">CAU 1492</strain>
    </source>
</reference>
<sequence length="176" mass="18542">MSFLRPEAKAALWRGREVLAGLAIGLVGLSWISGPAGLLGWVGWALVLGGLVLLVAGMQRMRFRGKGEGGPGVVSVDEGQISYFGPLTGGAIAAQDLERLTLDPSAKPAHWVLTQPGVPALAIPVNAAGSEALFDVFATLPGIRTERMLANLEGSGEHPVVIWERTPSRPPHLRLN</sequence>
<dbReference type="RefSeq" id="WP_138864654.1">
    <property type="nucleotide sequence ID" value="NZ_VCPC01000003.1"/>
</dbReference>
<feature type="transmembrane region" description="Helical" evidence="1">
    <location>
        <begin position="12"/>
        <end position="32"/>
    </location>
</feature>
<organism evidence="2 3">
    <name type="scientific">Arenibacterium halophilum</name>
    <dbReference type="NCBI Taxonomy" id="2583821"/>
    <lineage>
        <taxon>Bacteria</taxon>
        <taxon>Pseudomonadati</taxon>
        <taxon>Pseudomonadota</taxon>
        <taxon>Alphaproteobacteria</taxon>
        <taxon>Rhodobacterales</taxon>
        <taxon>Paracoccaceae</taxon>
        <taxon>Arenibacterium</taxon>
    </lineage>
</organism>
<evidence type="ECO:0000313" key="3">
    <source>
        <dbReference type="Proteomes" id="UP001191082"/>
    </source>
</evidence>
<protein>
    <recommendedName>
        <fullName evidence="4">DUF3239 domain-containing protein</fullName>
    </recommendedName>
</protein>
<evidence type="ECO:0000313" key="2">
    <source>
        <dbReference type="EMBL" id="TMV11589.1"/>
    </source>
</evidence>
<dbReference type="EMBL" id="VCPC01000003">
    <property type="protein sequence ID" value="TMV11589.1"/>
    <property type="molecule type" value="Genomic_DNA"/>
</dbReference>
<name>A0ABY2X728_9RHOB</name>
<keyword evidence="1" id="KW-0812">Transmembrane</keyword>
<keyword evidence="1" id="KW-1133">Transmembrane helix</keyword>
<evidence type="ECO:0000256" key="1">
    <source>
        <dbReference type="SAM" id="Phobius"/>
    </source>
</evidence>
<feature type="transmembrane region" description="Helical" evidence="1">
    <location>
        <begin position="38"/>
        <end position="56"/>
    </location>
</feature>
<dbReference type="Proteomes" id="UP001191082">
    <property type="component" value="Unassembled WGS sequence"/>
</dbReference>
<gene>
    <name evidence="2" type="ORF">FGK64_15040</name>
</gene>
<keyword evidence="1" id="KW-0472">Membrane</keyword>
<comment type="caution">
    <text evidence="2">The sequence shown here is derived from an EMBL/GenBank/DDBJ whole genome shotgun (WGS) entry which is preliminary data.</text>
</comment>
<keyword evidence="3" id="KW-1185">Reference proteome</keyword>
<evidence type="ECO:0008006" key="4">
    <source>
        <dbReference type="Google" id="ProtNLM"/>
    </source>
</evidence>
<proteinExistence type="predicted"/>
<accession>A0ABY2X728</accession>